<accession>J7LDL1</accession>
<evidence type="ECO:0000256" key="1">
    <source>
        <dbReference type="SAM" id="MobiDB-lite"/>
    </source>
</evidence>
<dbReference type="STRING" id="1205910.B005_4946"/>
<evidence type="ECO:0000313" key="3">
    <source>
        <dbReference type="Proteomes" id="UP000003779"/>
    </source>
</evidence>
<organism evidence="2 3">
    <name type="scientific">Nocardiopsis alba (strain ATCC BAA-2165 / BE74)</name>
    <dbReference type="NCBI Taxonomy" id="1205910"/>
    <lineage>
        <taxon>Bacteria</taxon>
        <taxon>Bacillati</taxon>
        <taxon>Actinomycetota</taxon>
        <taxon>Actinomycetes</taxon>
        <taxon>Streptosporangiales</taxon>
        <taxon>Nocardiopsidaceae</taxon>
        <taxon>Nocardiopsis</taxon>
    </lineage>
</organism>
<dbReference type="KEGG" id="nal:B005_4946"/>
<feature type="region of interest" description="Disordered" evidence="1">
    <location>
        <begin position="1"/>
        <end position="52"/>
    </location>
</feature>
<proteinExistence type="predicted"/>
<feature type="compositionally biased region" description="Basic and acidic residues" evidence="1">
    <location>
        <begin position="1"/>
        <end position="11"/>
    </location>
</feature>
<reference evidence="2 3" key="1">
    <citation type="journal article" date="2012" name="J. Bacteriol.">
        <title>Whole-Genome Sequence of Nocardiopsis alba Strain ATCC BAA-2165, Associated with Honeybees.</title>
        <authorList>
            <person name="Qiao J."/>
            <person name="Chen L."/>
            <person name="Li Y."/>
            <person name="Wang J."/>
            <person name="Zhang W."/>
            <person name="Chen S."/>
        </authorList>
    </citation>
    <scope>NUCLEOTIDE SEQUENCE [LARGE SCALE GENOMIC DNA]</scope>
    <source>
        <strain evidence="3">ATCC BAA-2165 / BE74</strain>
    </source>
</reference>
<reference evidence="3" key="2">
    <citation type="submission" date="2012-08" db="EMBL/GenBank/DDBJ databases">
        <title>Whole-genome sequence of Nocardiopsis alba strain ATCC BAA-2165 associated with honeybees.</title>
        <authorList>
            <person name="Qiao J."/>
            <person name="Chen L."/>
            <person name="Li Y."/>
            <person name="Wang J."/>
            <person name="Zhang W."/>
            <person name="Chen S."/>
        </authorList>
    </citation>
    <scope>NUCLEOTIDE SEQUENCE [LARGE SCALE GENOMIC DNA]</scope>
    <source>
        <strain evidence="3">ATCC BAA-2165 / BE74</strain>
    </source>
</reference>
<dbReference type="Proteomes" id="UP000003779">
    <property type="component" value="Chromosome"/>
</dbReference>
<evidence type="ECO:0000313" key="2">
    <source>
        <dbReference type="EMBL" id="AFR08582.1"/>
    </source>
</evidence>
<protein>
    <submittedName>
        <fullName evidence="2">Uncharacterized protein</fullName>
    </submittedName>
</protein>
<dbReference type="EMBL" id="CP003788">
    <property type="protein sequence ID" value="AFR08582.1"/>
    <property type="molecule type" value="Genomic_DNA"/>
</dbReference>
<gene>
    <name evidence="2" type="ordered locus">B005_4946</name>
</gene>
<sequence>MPRTGRWHDRGGSGTVVLIEGGRSEPSCRPRCSTCQSHRSSPPRRSVTSGPDLGFSWGVPYRIEKFFFGARSLTVPFSLHHPSRPRPGDELRPE</sequence>
<dbReference type="AlphaFoldDB" id="J7LDL1"/>
<name>J7LDL1_NOCAA</name>
<dbReference type="HOGENOM" id="CLU_2383213_0_0_11"/>